<comment type="subunit">
    <text evidence="2">Interacts with 100S ribosomes.</text>
</comment>
<name>A0ABY0V8M4_9ACTO</name>
<dbReference type="PANTHER" id="PTHR33231">
    <property type="entry name" value="30S RIBOSOMAL PROTEIN"/>
    <property type="match status" value="1"/>
</dbReference>
<feature type="compositionally biased region" description="Basic and acidic residues" evidence="3">
    <location>
        <begin position="134"/>
        <end position="151"/>
    </location>
</feature>
<dbReference type="InterPro" id="IPR032528">
    <property type="entry name" value="Ribosom_S30AE_C"/>
</dbReference>
<dbReference type="Proteomes" id="UP000198976">
    <property type="component" value="Chromosome I"/>
</dbReference>
<dbReference type="Gene3D" id="3.30.505.50">
    <property type="entry name" value="Sigma 54 modulation/S30EA ribosomal protein, C-terminal domain"/>
    <property type="match status" value="1"/>
</dbReference>
<dbReference type="EMBL" id="LT629792">
    <property type="protein sequence ID" value="SDT98246.1"/>
    <property type="molecule type" value="Genomic_DNA"/>
</dbReference>
<protein>
    <recommendedName>
        <fullName evidence="2">Ribosome hibernation promoting factor</fullName>
        <shortName evidence="2">HPF</shortName>
    </recommendedName>
</protein>
<dbReference type="CDD" id="cd00552">
    <property type="entry name" value="RaiA"/>
    <property type="match status" value="1"/>
</dbReference>
<feature type="region of interest" description="Disordered" evidence="3">
    <location>
        <begin position="98"/>
        <end position="152"/>
    </location>
</feature>
<dbReference type="Pfam" id="PF16321">
    <property type="entry name" value="Ribosom_S30AE_C"/>
    <property type="match status" value="1"/>
</dbReference>
<comment type="subcellular location">
    <subcellularLocation>
        <location evidence="2">Cytoplasm</location>
    </subcellularLocation>
</comment>
<dbReference type="InterPro" id="IPR038416">
    <property type="entry name" value="Ribosom_S30AE_C_sf"/>
</dbReference>
<evidence type="ECO:0000256" key="1">
    <source>
        <dbReference type="ARBA" id="ARBA00022845"/>
    </source>
</evidence>
<proteinExistence type="inferred from homology"/>
<dbReference type="InterPro" id="IPR036567">
    <property type="entry name" value="RHF-like"/>
</dbReference>
<organism evidence="5 6">
    <name type="scientific">Schaalia radingae</name>
    <dbReference type="NCBI Taxonomy" id="131110"/>
    <lineage>
        <taxon>Bacteria</taxon>
        <taxon>Bacillati</taxon>
        <taxon>Actinomycetota</taxon>
        <taxon>Actinomycetes</taxon>
        <taxon>Actinomycetales</taxon>
        <taxon>Actinomycetaceae</taxon>
        <taxon>Schaalia</taxon>
    </lineage>
</organism>
<dbReference type="NCBIfam" id="TIGR00741">
    <property type="entry name" value="yfiA"/>
    <property type="match status" value="1"/>
</dbReference>
<evidence type="ECO:0000256" key="2">
    <source>
        <dbReference type="HAMAP-Rule" id="MF_00839"/>
    </source>
</evidence>
<reference evidence="5 6" key="1">
    <citation type="submission" date="2016-10" db="EMBL/GenBank/DDBJ databases">
        <authorList>
            <person name="Varghese N."/>
            <person name="Submissions S."/>
        </authorList>
    </citation>
    <scope>NUCLEOTIDE SEQUENCE [LARGE SCALE GENOMIC DNA]</scope>
    <source>
        <strain evidence="5 6">DSM 9169</strain>
    </source>
</reference>
<gene>
    <name evidence="2" type="primary">hpf</name>
    <name evidence="5" type="ORF">SAMN04489714_1410</name>
</gene>
<dbReference type="InterPro" id="IPR050574">
    <property type="entry name" value="HPF/YfiA_ribosome-assoc"/>
</dbReference>
<feature type="domain" description="Sigma 54 modulation/S30EA ribosomal protein C-terminal" evidence="4">
    <location>
        <begin position="155"/>
        <end position="209"/>
    </location>
</feature>
<sequence>MDITIVGRNAEIHPNFREYVEEKVSKTTQFYPRAQRVDVELTHERNPRQADTAERIELTVYGKGPVIRAEATSADRYAAVDIAAGKLFERLRRARDRAKDHRRHYQPHPHEEFDPRTLESELEPEAKPAAAPRAELKSAYDLKPGEAREEQLGDSPVIVRQKVHEAEPMSVDEALDQMELVGHPFFLFVDKETHQPCVVYHRHGWTYGVIRLNTRIGEGESRDD</sequence>
<evidence type="ECO:0000259" key="4">
    <source>
        <dbReference type="Pfam" id="PF16321"/>
    </source>
</evidence>
<evidence type="ECO:0000313" key="5">
    <source>
        <dbReference type="EMBL" id="SDT98246.1"/>
    </source>
</evidence>
<keyword evidence="2" id="KW-0963">Cytoplasm</keyword>
<dbReference type="HAMAP" id="MF_00839">
    <property type="entry name" value="HPF"/>
    <property type="match status" value="1"/>
</dbReference>
<dbReference type="SUPFAM" id="SSF69754">
    <property type="entry name" value="Ribosome binding protein Y (YfiA homologue)"/>
    <property type="match status" value="1"/>
</dbReference>
<evidence type="ECO:0000313" key="6">
    <source>
        <dbReference type="Proteomes" id="UP000198976"/>
    </source>
</evidence>
<dbReference type="Gene3D" id="3.30.160.100">
    <property type="entry name" value="Ribosome hibernation promotion factor-like"/>
    <property type="match status" value="1"/>
</dbReference>
<evidence type="ECO:0000256" key="3">
    <source>
        <dbReference type="SAM" id="MobiDB-lite"/>
    </source>
</evidence>
<feature type="compositionally biased region" description="Basic residues" evidence="3">
    <location>
        <begin position="98"/>
        <end position="107"/>
    </location>
</feature>
<feature type="compositionally biased region" description="Basic and acidic residues" evidence="3">
    <location>
        <begin position="108"/>
        <end position="119"/>
    </location>
</feature>
<dbReference type="InterPro" id="IPR034694">
    <property type="entry name" value="HPF_long/plastid"/>
</dbReference>
<keyword evidence="1 2" id="KW-0810">Translation regulation</keyword>
<keyword evidence="6" id="KW-1185">Reference proteome</keyword>
<dbReference type="PANTHER" id="PTHR33231:SF1">
    <property type="entry name" value="30S RIBOSOMAL PROTEIN"/>
    <property type="match status" value="1"/>
</dbReference>
<accession>A0ABY0V8M4</accession>
<dbReference type="InterPro" id="IPR003489">
    <property type="entry name" value="RHF/RaiA"/>
</dbReference>
<comment type="function">
    <text evidence="2">Required for dimerization of active 70S ribosomes into 100S ribosomes in stationary phase; 100S ribosomes are translationally inactive and sometimes present during exponential growth.</text>
</comment>
<dbReference type="Pfam" id="PF02482">
    <property type="entry name" value="Ribosomal_S30AE"/>
    <property type="match status" value="1"/>
</dbReference>
<dbReference type="RefSeq" id="WP_058237022.1">
    <property type="nucleotide sequence ID" value="NZ_LT629792.1"/>
</dbReference>
<comment type="similarity">
    <text evidence="2">Belongs to the HPF/YfiA ribosome-associated protein family. Long HPF subfamily.</text>
</comment>